<dbReference type="Proteomes" id="UP000886058">
    <property type="component" value="Unassembled WGS sequence"/>
</dbReference>
<sequence>MNTLDSIIGLLQSQLGIWLGPLVFVFLAVVLYLGANSFFKRSIAFFRKQGLVEALPFERLVWPFRLIVVLVGLALFLDYVSLPDVSLRLLKHLFLILSIVTAAWFIMRMLAVLEQFILSHYQSRSEQSEIAAKKVATNVSLARKILNALIIVLAVSGVLMTFDTVRQVGLSILASAGIAGVILGFAAQKSLGTLIAGIQIAISQPISIDDVVIVEGEWGRIEEITLTYVVVLIWDQRRMIVPITWFLDKPFQNWTRSSTELLGTVFVYVDYAIPVETIRKKLESILASTPLWDKRVVRLHVTKATDKTVELRALMSAANSSDLWELRCQVRERLIDFIRINYPGGLPKVRMEVDGGAPVTVAVQE</sequence>
<feature type="transmembrane region" description="Helical" evidence="5">
    <location>
        <begin position="145"/>
        <end position="162"/>
    </location>
</feature>
<dbReference type="Gene3D" id="2.30.30.60">
    <property type="match status" value="1"/>
</dbReference>
<feature type="domain" description="Mechanosensitive ion channel MscS" evidence="6">
    <location>
        <begin position="192"/>
        <end position="256"/>
    </location>
</feature>
<proteinExistence type="predicted"/>
<gene>
    <name evidence="7" type="ORF">ENL07_09000</name>
</gene>
<evidence type="ECO:0000256" key="1">
    <source>
        <dbReference type="ARBA" id="ARBA00004370"/>
    </source>
</evidence>
<feature type="transmembrane region" description="Helical" evidence="5">
    <location>
        <begin position="92"/>
        <end position="113"/>
    </location>
</feature>
<dbReference type="Pfam" id="PF00924">
    <property type="entry name" value="MS_channel_2nd"/>
    <property type="match status" value="1"/>
</dbReference>
<evidence type="ECO:0000256" key="2">
    <source>
        <dbReference type="ARBA" id="ARBA00022692"/>
    </source>
</evidence>
<dbReference type="PANTHER" id="PTHR30566">
    <property type="entry name" value="YNAI-RELATED MECHANOSENSITIVE ION CHANNEL"/>
    <property type="match status" value="1"/>
</dbReference>
<dbReference type="GO" id="GO:0008381">
    <property type="term" value="F:mechanosensitive monoatomic ion channel activity"/>
    <property type="evidence" value="ECO:0007669"/>
    <property type="project" value="UniProtKB-ARBA"/>
</dbReference>
<protein>
    <submittedName>
        <fullName evidence="7">Mechanosensitive ion channel</fullName>
    </submittedName>
</protein>
<dbReference type="Gene3D" id="1.10.287.1260">
    <property type="match status" value="1"/>
</dbReference>
<evidence type="ECO:0000313" key="7">
    <source>
        <dbReference type="EMBL" id="HHE32737.1"/>
    </source>
</evidence>
<dbReference type="GO" id="GO:0016020">
    <property type="term" value="C:membrane"/>
    <property type="evidence" value="ECO:0007669"/>
    <property type="project" value="UniProtKB-SubCell"/>
</dbReference>
<dbReference type="SUPFAM" id="SSF50182">
    <property type="entry name" value="Sm-like ribonucleoproteins"/>
    <property type="match status" value="1"/>
</dbReference>
<keyword evidence="2 5" id="KW-0812">Transmembrane</keyword>
<evidence type="ECO:0000256" key="3">
    <source>
        <dbReference type="ARBA" id="ARBA00022989"/>
    </source>
</evidence>
<feature type="transmembrane region" description="Helical" evidence="5">
    <location>
        <begin position="15"/>
        <end position="39"/>
    </location>
</feature>
<dbReference type="PANTHER" id="PTHR30566:SF25">
    <property type="entry name" value="INNER MEMBRANE PROTEIN"/>
    <property type="match status" value="1"/>
</dbReference>
<organism evidence="7">
    <name type="scientific">Chlorobaculum parvum</name>
    <dbReference type="NCBI Taxonomy" id="274539"/>
    <lineage>
        <taxon>Bacteria</taxon>
        <taxon>Pseudomonadati</taxon>
        <taxon>Chlorobiota</taxon>
        <taxon>Chlorobiia</taxon>
        <taxon>Chlorobiales</taxon>
        <taxon>Chlorobiaceae</taxon>
        <taxon>Chlorobaculum</taxon>
    </lineage>
</organism>
<name>A0A7C5DF73_9CHLB</name>
<evidence type="ECO:0000256" key="5">
    <source>
        <dbReference type="SAM" id="Phobius"/>
    </source>
</evidence>
<dbReference type="InterPro" id="IPR006685">
    <property type="entry name" value="MscS_channel_2nd"/>
</dbReference>
<feature type="transmembrane region" description="Helical" evidence="5">
    <location>
        <begin position="168"/>
        <end position="187"/>
    </location>
</feature>
<dbReference type="EMBL" id="DRSQ01000190">
    <property type="protein sequence ID" value="HHE32737.1"/>
    <property type="molecule type" value="Genomic_DNA"/>
</dbReference>
<keyword evidence="4 5" id="KW-0472">Membrane</keyword>
<comment type="caution">
    <text evidence="7">The sequence shown here is derived from an EMBL/GenBank/DDBJ whole genome shotgun (WGS) entry which is preliminary data.</text>
</comment>
<dbReference type="AlphaFoldDB" id="A0A7C5DF73"/>
<feature type="transmembrane region" description="Helical" evidence="5">
    <location>
        <begin position="60"/>
        <end position="80"/>
    </location>
</feature>
<accession>A0A7C5DF73</accession>
<evidence type="ECO:0000259" key="6">
    <source>
        <dbReference type="Pfam" id="PF00924"/>
    </source>
</evidence>
<evidence type="ECO:0000256" key="4">
    <source>
        <dbReference type="ARBA" id="ARBA00023136"/>
    </source>
</evidence>
<reference evidence="7" key="1">
    <citation type="journal article" date="2020" name="mSystems">
        <title>Genome- and Community-Level Interaction Insights into Carbon Utilization and Element Cycling Functions of Hydrothermarchaeota in Hydrothermal Sediment.</title>
        <authorList>
            <person name="Zhou Z."/>
            <person name="Liu Y."/>
            <person name="Xu W."/>
            <person name="Pan J."/>
            <person name="Luo Z.H."/>
            <person name="Li M."/>
        </authorList>
    </citation>
    <scope>NUCLEOTIDE SEQUENCE [LARGE SCALE GENOMIC DNA]</scope>
    <source>
        <strain evidence="7">HyVt-633</strain>
    </source>
</reference>
<dbReference type="InterPro" id="IPR010920">
    <property type="entry name" value="LSM_dom_sf"/>
</dbReference>
<keyword evidence="3 5" id="KW-1133">Transmembrane helix</keyword>
<comment type="subcellular location">
    <subcellularLocation>
        <location evidence="1">Membrane</location>
    </subcellularLocation>
</comment>
<dbReference type="InterPro" id="IPR023408">
    <property type="entry name" value="MscS_beta-dom_sf"/>
</dbReference>